<feature type="region of interest" description="Disordered" evidence="3">
    <location>
        <begin position="422"/>
        <end position="464"/>
    </location>
</feature>
<name>A0A835VI03_VANPL</name>
<evidence type="ECO:0000259" key="4">
    <source>
        <dbReference type="PROSITE" id="PS50102"/>
    </source>
</evidence>
<reference evidence="5 6" key="1">
    <citation type="journal article" date="2020" name="Nat. Food">
        <title>A phased Vanilla planifolia genome enables genetic improvement of flavour and production.</title>
        <authorList>
            <person name="Hasing T."/>
            <person name="Tang H."/>
            <person name="Brym M."/>
            <person name="Khazi F."/>
            <person name="Huang T."/>
            <person name="Chambers A.H."/>
        </authorList>
    </citation>
    <scope>NUCLEOTIDE SEQUENCE [LARGE SCALE GENOMIC DNA]</scope>
    <source>
        <tissue evidence="5">Leaf</tissue>
    </source>
</reference>
<feature type="region of interest" description="Disordered" evidence="3">
    <location>
        <begin position="269"/>
        <end position="330"/>
    </location>
</feature>
<dbReference type="InterPro" id="IPR000504">
    <property type="entry name" value="RRM_dom"/>
</dbReference>
<accession>A0A835VI03</accession>
<feature type="compositionally biased region" description="Low complexity" evidence="3">
    <location>
        <begin position="436"/>
        <end position="446"/>
    </location>
</feature>
<dbReference type="OrthoDB" id="787098at2759"/>
<evidence type="ECO:0000256" key="3">
    <source>
        <dbReference type="SAM" id="MobiDB-lite"/>
    </source>
</evidence>
<comment type="caution">
    <text evidence="5">The sequence shown here is derived from an EMBL/GenBank/DDBJ whole genome shotgun (WGS) entry which is preliminary data.</text>
</comment>
<evidence type="ECO:0000256" key="1">
    <source>
        <dbReference type="ARBA" id="ARBA00022884"/>
    </source>
</evidence>
<feature type="domain" description="RRM" evidence="4">
    <location>
        <begin position="1"/>
        <end position="43"/>
    </location>
</feature>
<evidence type="ECO:0000313" key="6">
    <source>
        <dbReference type="Proteomes" id="UP000636800"/>
    </source>
</evidence>
<proteinExistence type="predicted"/>
<sequence length="464" mass="51954">MNRGFAFLEFSSRSDAMDAYRRLQKRDVVFGVDRSAKVAFADSFIEPDDEIMSQVKTVFIDGIPPAWDEERALDLVKKYGKIEKIELARNMPAAKRKDFGFVTFDTHEAAVACAEGINNSEVGDRDNKVKIRSRLSRPLQRGRGKRVARGDFRIGRIPSRDIHVPWSRTTARRFPVRASRGSIGRGALAGGRVPKRPVGFRERRPVPAIPARARPLPPPERSYERRPPILAYSRSNSRREYDRRDEIAPRGRAVTEYGSRIHAERRQPYGVDFSRGGGYPEITPRTLSRSAERRTYTDEGYGRKLERPLPPYREGRNREYDSLSGSKRPYSALDDVHTRYADVGARNSRARLDYGGGGSGTAHYEDNYGERLGRSHMGYSGSRSSLSGHDSHGLYGGRQGISYGSVSESDGGMYSSGYNNSYLSRSADVPRRSDVGGSSYSSMYSGRNLSDTSYLRGSGSGSYY</sequence>
<evidence type="ECO:0000256" key="2">
    <source>
        <dbReference type="PROSITE-ProRule" id="PRU00176"/>
    </source>
</evidence>
<dbReference type="PANTHER" id="PTHR21245">
    <property type="entry name" value="HETEROGENEOUS NUCLEAR RIBONUCLEOPROTEIN"/>
    <property type="match status" value="1"/>
</dbReference>
<dbReference type="Proteomes" id="UP000636800">
    <property type="component" value="Chromosome 1"/>
</dbReference>
<dbReference type="SUPFAM" id="SSF54928">
    <property type="entry name" value="RNA-binding domain, RBD"/>
    <property type="match status" value="1"/>
</dbReference>
<keyword evidence="1 2" id="KW-0694">RNA-binding</keyword>
<keyword evidence="6" id="KW-1185">Reference proteome</keyword>
<dbReference type="EMBL" id="JADCNL010000001">
    <property type="protein sequence ID" value="KAG0497783.1"/>
    <property type="molecule type" value="Genomic_DNA"/>
</dbReference>
<evidence type="ECO:0000313" key="5">
    <source>
        <dbReference type="EMBL" id="KAG0497783.1"/>
    </source>
</evidence>
<dbReference type="PROSITE" id="PS50102">
    <property type="entry name" value="RRM"/>
    <property type="match status" value="2"/>
</dbReference>
<dbReference type="AlphaFoldDB" id="A0A835VI03"/>
<dbReference type="Gene3D" id="3.30.70.330">
    <property type="match status" value="2"/>
</dbReference>
<gene>
    <name evidence="5" type="ORF">HPP92_002474</name>
</gene>
<dbReference type="InterPro" id="IPR035979">
    <property type="entry name" value="RBD_domain_sf"/>
</dbReference>
<protein>
    <recommendedName>
        <fullName evidence="4">RRM domain-containing protein</fullName>
    </recommendedName>
</protein>
<dbReference type="CDD" id="cd00590">
    <property type="entry name" value="RRM_SF"/>
    <property type="match status" value="1"/>
</dbReference>
<dbReference type="Pfam" id="PF00076">
    <property type="entry name" value="RRM_1"/>
    <property type="match status" value="1"/>
</dbReference>
<feature type="compositionally biased region" description="Basic and acidic residues" evidence="3">
    <location>
        <begin position="290"/>
        <end position="321"/>
    </location>
</feature>
<organism evidence="5 6">
    <name type="scientific">Vanilla planifolia</name>
    <name type="common">Vanilla</name>
    <dbReference type="NCBI Taxonomy" id="51239"/>
    <lineage>
        <taxon>Eukaryota</taxon>
        <taxon>Viridiplantae</taxon>
        <taxon>Streptophyta</taxon>
        <taxon>Embryophyta</taxon>
        <taxon>Tracheophyta</taxon>
        <taxon>Spermatophyta</taxon>
        <taxon>Magnoliopsida</taxon>
        <taxon>Liliopsida</taxon>
        <taxon>Asparagales</taxon>
        <taxon>Orchidaceae</taxon>
        <taxon>Vanilloideae</taxon>
        <taxon>Vanilleae</taxon>
        <taxon>Vanilla</taxon>
    </lineage>
</organism>
<dbReference type="InterPro" id="IPR012677">
    <property type="entry name" value="Nucleotide-bd_a/b_plait_sf"/>
</dbReference>
<feature type="domain" description="RRM" evidence="4">
    <location>
        <begin position="56"/>
        <end position="134"/>
    </location>
</feature>
<dbReference type="GO" id="GO:0003723">
    <property type="term" value="F:RNA binding"/>
    <property type="evidence" value="ECO:0007669"/>
    <property type="project" value="UniProtKB-UniRule"/>
</dbReference>
<dbReference type="SMART" id="SM00360">
    <property type="entry name" value="RRM"/>
    <property type="match status" value="1"/>
</dbReference>